<protein>
    <submittedName>
        <fullName evidence="1">Uncharacterized protein</fullName>
    </submittedName>
</protein>
<dbReference type="Proteomes" id="UP000694892">
    <property type="component" value="Unassembled WGS sequence"/>
</dbReference>
<dbReference type="EMBL" id="KV498969">
    <property type="protein sequence ID" value="OCT55340.1"/>
    <property type="molecule type" value="Genomic_DNA"/>
</dbReference>
<name>A0A974GYA0_XENLA</name>
<gene>
    <name evidence="1" type="ORF">XELAEV_18002865mg</name>
</gene>
<sequence length="78" mass="8639">MPIPPHPQSTNLGEVNPRAHYRQPVLIHQPCSTCSPHYFVLCIPLSCDDSFRTIENSSEARAAQSISRSLIKITLAVP</sequence>
<reference evidence="1" key="1">
    <citation type="submission" date="2016-05" db="EMBL/GenBank/DDBJ databases">
        <title>WGS assembly of Xenopus laevis.</title>
        <authorList>
            <person name="Session A."/>
            <person name="Uno Y."/>
            <person name="Kwon T."/>
            <person name="Chapman J."/>
            <person name="Toyoda A."/>
            <person name="Takahashi S."/>
            <person name="Fukui A."/>
            <person name="Hikosaka A."/>
            <person name="Putnam N."/>
            <person name="Stites J."/>
            <person name="Van Heeringen S."/>
            <person name="Quigley I."/>
            <person name="Heinz S."/>
            <person name="Hellsten U."/>
            <person name="Lyons J."/>
            <person name="Suzuki A."/>
            <person name="Kondo M."/>
            <person name="Ogino H."/>
            <person name="Ochi H."/>
            <person name="Bogdanovic O."/>
            <person name="Lister R."/>
            <person name="Georgiou G."/>
            <person name="Paranjpe S."/>
            <person name="Van Kruijsbergen I."/>
            <person name="Mozaffari S."/>
            <person name="Shu S."/>
            <person name="Schmutz J."/>
            <person name="Jenkins J."/>
            <person name="Grimwood J."/>
            <person name="Carlson J."/>
            <person name="Mitros T."/>
            <person name="Simakov O."/>
            <person name="Heald R."/>
            <person name="Miller K."/>
            <person name="Haudenschild C."/>
            <person name="Kuroki Y."/>
            <person name="Tanaka T."/>
            <person name="Michiue T."/>
            <person name="Watanabe M."/>
            <person name="Kinoshita T."/>
            <person name="Ohta Y."/>
            <person name="Mawaribuchi S."/>
            <person name="Suzuki Y."/>
            <person name="Haramoto Y."/>
            <person name="Yamamoto T."/>
            <person name="Takagi C."/>
            <person name="Kitzman J."/>
            <person name="Shendure J."/>
            <person name="Nakayama T."/>
            <person name="Izutsu Y."/>
            <person name="Robert J."/>
            <person name="Dichmann D."/>
            <person name="Flajnik M."/>
            <person name="Houston D."/>
            <person name="Marcotte E."/>
            <person name="Wallingford J."/>
            <person name="Ito Y."/>
            <person name="Asashima M."/>
            <person name="Ueno N."/>
            <person name="Matsuda Y."/>
            <person name="Jan Veenstra G."/>
            <person name="Fujiyama A."/>
            <person name="Harland R."/>
            <person name="Taira M."/>
            <person name="Rokhsar D.S."/>
        </authorList>
    </citation>
    <scope>NUCLEOTIDE SEQUENCE</scope>
    <source>
        <strain evidence="1">J</strain>
        <tissue evidence="1">Blood</tissue>
    </source>
</reference>
<proteinExistence type="predicted"/>
<dbReference type="AlphaFoldDB" id="A0A974GYA0"/>
<organism evidence="1">
    <name type="scientific">Xenopus laevis</name>
    <name type="common">African clawed frog</name>
    <dbReference type="NCBI Taxonomy" id="8355"/>
    <lineage>
        <taxon>Eukaryota</taxon>
        <taxon>Metazoa</taxon>
        <taxon>Chordata</taxon>
        <taxon>Craniata</taxon>
        <taxon>Vertebrata</taxon>
        <taxon>Euteleostomi</taxon>
        <taxon>Amphibia</taxon>
        <taxon>Batrachia</taxon>
        <taxon>Anura</taxon>
        <taxon>Pipoidea</taxon>
        <taxon>Pipidae</taxon>
        <taxon>Xenopodinae</taxon>
        <taxon>Xenopus</taxon>
        <taxon>Xenopus</taxon>
    </lineage>
</organism>
<accession>A0A974GYA0</accession>
<evidence type="ECO:0000313" key="1">
    <source>
        <dbReference type="EMBL" id="OCT55340.1"/>
    </source>
</evidence>